<comment type="catalytic activity">
    <reaction evidence="9">
        <text>O-phospho-L-tyrosyl-[protein] + H2O = L-tyrosyl-[protein] + phosphate</text>
        <dbReference type="Rhea" id="RHEA:10684"/>
        <dbReference type="Rhea" id="RHEA-COMP:10136"/>
        <dbReference type="Rhea" id="RHEA-COMP:20101"/>
        <dbReference type="ChEBI" id="CHEBI:15377"/>
        <dbReference type="ChEBI" id="CHEBI:43474"/>
        <dbReference type="ChEBI" id="CHEBI:46858"/>
        <dbReference type="ChEBI" id="CHEBI:61978"/>
        <dbReference type="EC" id="3.1.3.48"/>
    </reaction>
</comment>
<dbReference type="EnsemblMetazoa" id="ASIC006501-RA">
    <property type="protein sequence ID" value="ASIC006501-PA"/>
    <property type="gene ID" value="ASIC006501"/>
</dbReference>
<keyword evidence="7" id="KW-0449">Lipoprotein</keyword>
<sequence>MRQKDIRPAPARIEFKGMKFLITDRPSDATIPGYISELKKHNVSIVVRVCEPSYKTDELAKNDIIVRDLAFEDGTFPPNEIVMEWFEILKQKFQEDPEACVAVHCVAGLGRAPVLVALALIELGLKYEAAVELIRERNHVSGHGHTGDGSWQRMIEQDRQNMHNKLVVTARENDTKTNQQKLVIGWRKVPTGPL</sequence>
<dbReference type="InterPro" id="IPR029021">
    <property type="entry name" value="Prot-tyrosine_phosphatase-like"/>
</dbReference>
<dbReference type="InterPro" id="IPR000387">
    <property type="entry name" value="Tyr_Pase_dom"/>
</dbReference>
<keyword evidence="13" id="KW-1185">Reference proteome</keyword>
<evidence type="ECO:0000256" key="7">
    <source>
        <dbReference type="ARBA" id="ARBA00023288"/>
    </source>
</evidence>
<dbReference type="SUPFAM" id="SSF52799">
    <property type="entry name" value="(Phosphotyrosine protein) phosphatases II"/>
    <property type="match status" value="1"/>
</dbReference>
<evidence type="ECO:0000259" key="10">
    <source>
        <dbReference type="PROSITE" id="PS50056"/>
    </source>
</evidence>
<dbReference type="GO" id="GO:0005737">
    <property type="term" value="C:cytoplasm"/>
    <property type="evidence" value="ECO:0007669"/>
    <property type="project" value="UniProtKB-ARBA"/>
</dbReference>
<protein>
    <recommendedName>
        <fullName evidence="2">protein-tyrosine-phosphatase</fullName>
        <ecNumber evidence="2">3.1.3.48</ecNumber>
    </recommendedName>
</protein>
<reference evidence="12" key="2">
    <citation type="submission" date="2020-05" db="UniProtKB">
        <authorList>
            <consortium name="EnsemblMetazoa"/>
        </authorList>
    </citation>
    <scope>IDENTIFICATION</scope>
</reference>
<name>A0A084VMH1_ANOSI</name>
<evidence type="ECO:0000256" key="2">
    <source>
        <dbReference type="ARBA" id="ARBA00013064"/>
    </source>
</evidence>
<dbReference type="Proteomes" id="UP000030765">
    <property type="component" value="Unassembled WGS sequence"/>
</dbReference>
<evidence type="ECO:0000313" key="11">
    <source>
        <dbReference type="EMBL" id="KFB39165.1"/>
    </source>
</evidence>
<keyword evidence="5" id="KW-0904">Protein phosphatase</keyword>
<dbReference type="OMA" id="TMVRVCE"/>
<evidence type="ECO:0000256" key="1">
    <source>
        <dbReference type="ARBA" id="ARBA00009580"/>
    </source>
</evidence>
<dbReference type="OrthoDB" id="5632at2759"/>
<proteinExistence type="inferred from homology"/>
<dbReference type="AlphaFoldDB" id="A0A084VMH1"/>
<dbReference type="STRING" id="74873.A0A084VMH1"/>
<dbReference type="FunFam" id="3.90.190.10:FF:000086">
    <property type="entry name" value="Protein tyrosine phosphatase-like protein"/>
    <property type="match status" value="1"/>
</dbReference>
<dbReference type="PROSITE" id="PS50056">
    <property type="entry name" value="TYR_PHOSPHATASE_2"/>
    <property type="match status" value="1"/>
</dbReference>
<dbReference type="Gene3D" id="3.90.190.10">
    <property type="entry name" value="Protein tyrosine phosphatase superfamily"/>
    <property type="match status" value="1"/>
</dbReference>
<evidence type="ECO:0000256" key="3">
    <source>
        <dbReference type="ARBA" id="ARBA00022481"/>
    </source>
</evidence>
<feature type="domain" description="Tyrosine specific protein phosphatases" evidence="10">
    <location>
        <begin position="83"/>
        <end position="138"/>
    </location>
</feature>
<evidence type="ECO:0000313" key="13">
    <source>
        <dbReference type="Proteomes" id="UP000030765"/>
    </source>
</evidence>
<keyword evidence="4" id="KW-0378">Hydrolase</keyword>
<dbReference type="VEuPathDB" id="VectorBase:ASIC006501"/>
<dbReference type="PANTHER" id="PTHR23339">
    <property type="entry name" value="TYROSINE SPECIFIC PROTEIN PHOSPHATASE AND DUAL SPECIFICITY PROTEIN PHOSPHATASE"/>
    <property type="match status" value="1"/>
</dbReference>
<dbReference type="EMBL" id="ATLV01014596">
    <property type="status" value="NOT_ANNOTATED_CDS"/>
    <property type="molecule type" value="Genomic_DNA"/>
</dbReference>
<organism evidence="11">
    <name type="scientific">Anopheles sinensis</name>
    <name type="common">Mosquito</name>
    <dbReference type="NCBI Taxonomy" id="74873"/>
    <lineage>
        <taxon>Eukaryota</taxon>
        <taxon>Metazoa</taxon>
        <taxon>Ecdysozoa</taxon>
        <taxon>Arthropoda</taxon>
        <taxon>Hexapoda</taxon>
        <taxon>Insecta</taxon>
        <taxon>Pterygota</taxon>
        <taxon>Neoptera</taxon>
        <taxon>Endopterygota</taxon>
        <taxon>Diptera</taxon>
        <taxon>Nematocera</taxon>
        <taxon>Culicoidea</taxon>
        <taxon>Culicidae</taxon>
        <taxon>Anophelinae</taxon>
        <taxon>Anopheles</taxon>
    </lineage>
</organism>
<evidence type="ECO:0000256" key="8">
    <source>
        <dbReference type="ARBA" id="ARBA00023289"/>
    </source>
</evidence>
<gene>
    <name evidence="11" type="ORF">ZHAS_00006501</name>
</gene>
<keyword evidence="8" id="KW-0636">Prenylation</keyword>
<accession>A0A084VMH1</accession>
<keyword evidence="6" id="KW-1015">Disulfide bond</keyword>
<dbReference type="EC" id="3.1.3.48" evidence="2"/>
<reference evidence="11 13" key="1">
    <citation type="journal article" date="2014" name="BMC Genomics">
        <title>Genome sequence of Anopheles sinensis provides insight into genetics basis of mosquito competence for malaria parasites.</title>
        <authorList>
            <person name="Zhou D."/>
            <person name="Zhang D."/>
            <person name="Ding G."/>
            <person name="Shi L."/>
            <person name="Hou Q."/>
            <person name="Ye Y."/>
            <person name="Xu Y."/>
            <person name="Zhou H."/>
            <person name="Xiong C."/>
            <person name="Li S."/>
            <person name="Yu J."/>
            <person name="Hong S."/>
            <person name="Yu X."/>
            <person name="Zou P."/>
            <person name="Chen C."/>
            <person name="Chang X."/>
            <person name="Wang W."/>
            <person name="Lv Y."/>
            <person name="Sun Y."/>
            <person name="Ma L."/>
            <person name="Shen B."/>
            <person name="Zhu C."/>
        </authorList>
    </citation>
    <scope>NUCLEOTIDE SEQUENCE [LARGE SCALE GENOMIC DNA]</scope>
</reference>
<dbReference type="EMBL" id="KE524975">
    <property type="protein sequence ID" value="KFB39165.1"/>
    <property type="molecule type" value="Genomic_DNA"/>
</dbReference>
<dbReference type="GO" id="GO:0004725">
    <property type="term" value="F:protein tyrosine phosphatase activity"/>
    <property type="evidence" value="ECO:0007669"/>
    <property type="project" value="UniProtKB-EC"/>
</dbReference>
<dbReference type="Pfam" id="PF22785">
    <property type="entry name" value="Tc-R-P"/>
    <property type="match status" value="1"/>
</dbReference>
<evidence type="ECO:0000256" key="9">
    <source>
        <dbReference type="ARBA" id="ARBA00051722"/>
    </source>
</evidence>
<dbReference type="CDD" id="cd14500">
    <property type="entry name" value="PTP-IVa"/>
    <property type="match status" value="1"/>
</dbReference>
<dbReference type="InterPro" id="IPR050561">
    <property type="entry name" value="PTP"/>
</dbReference>
<keyword evidence="3" id="KW-0488">Methylation</keyword>
<comment type="similarity">
    <text evidence="1">Belongs to the protein-tyrosine phosphatase family.</text>
</comment>
<evidence type="ECO:0000313" key="12">
    <source>
        <dbReference type="EnsemblMetazoa" id="ASIC006501-PA"/>
    </source>
</evidence>
<evidence type="ECO:0000256" key="6">
    <source>
        <dbReference type="ARBA" id="ARBA00023157"/>
    </source>
</evidence>
<evidence type="ECO:0000256" key="4">
    <source>
        <dbReference type="ARBA" id="ARBA00022801"/>
    </source>
</evidence>
<dbReference type="VEuPathDB" id="VectorBase:ASIS007028"/>
<evidence type="ECO:0000256" key="5">
    <source>
        <dbReference type="ARBA" id="ARBA00022912"/>
    </source>
</evidence>